<dbReference type="RefSeq" id="WP_082831905.1">
    <property type="nucleotide sequence ID" value="NZ_FQXL01000025.1"/>
</dbReference>
<name>A0A162TLY7_9CLOT</name>
<comment type="caution">
    <text evidence="2">The sequence shown here is derived from an EMBL/GenBank/DDBJ whole genome shotgun (WGS) entry which is preliminary data.</text>
</comment>
<keyword evidence="3" id="KW-1185">Reference proteome</keyword>
<evidence type="ECO:0000313" key="2">
    <source>
        <dbReference type="EMBL" id="KZL92813.1"/>
    </source>
</evidence>
<gene>
    <name evidence="2" type="ORF">CLMAG_26270</name>
</gene>
<evidence type="ECO:0000259" key="1">
    <source>
        <dbReference type="PROSITE" id="PS50965"/>
    </source>
</evidence>
<dbReference type="PATRIC" id="fig|1121326.3.peg.2635"/>
<dbReference type="Proteomes" id="UP000076603">
    <property type="component" value="Unassembled WGS sequence"/>
</dbReference>
<dbReference type="EMBL" id="LWAE01000002">
    <property type="protein sequence ID" value="KZL92813.1"/>
    <property type="molecule type" value="Genomic_DNA"/>
</dbReference>
<dbReference type="STRING" id="1121326.CLMAG_26270"/>
<dbReference type="InterPro" id="IPR011528">
    <property type="entry name" value="NERD"/>
</dbReference>
<proteinExistence type="predicted"/>
<dbReference type="Pfam" id="PF08378">
    <property type="entry name" value="NERD"/>
    <property type="match status" value="1"/>
</dbReference>
<accession>A0A162TLY7</accession>
<sequence>MSLGFKDLFKAFKREVKNVPSALQINIYKEEAEKPNTSPSDKEVPKQVIQSAPTVKVTADLYYMRTPIADYKYKEVRLTLYEQRDFYREEKEKLLRISDNINVYKQYYNKISKIAPLAKSADYNKLPHLRGLQLNATIPVLKNDLGILINEYERAVKGAAKQSYNAKVGIYGENSVDRELDLYRDKLLNLSNIRLIVESNTVESDNLVISERGIFCIEVKNFGVGRRGKIKVSKDGLWSRLSAEGDVMEVNDVTSQTYRHIGLTQRLLNEELKRQGVNLPYININPIIVFVNPAIKIDNQSDVPVLRLSNIYHHISTFKTDTRIDEKYWGVIENILNAHNQGAKPYPVKLCADKIIQNYMEVYNKLRYFDCIDKQVNLEKILQQAVFIGNDRLISCFEKYSSDDKESRKVSHLEIISLRALIDELDIKGKGDRGMYEGLILKYFNVDNLSDLKLEAYEYIYQALNKEIRRK</sequence>
<evidence type="ECO:0000313" key="3">
    <source>
        <dbReference type="Proteomes" id="UP000076603"/>
    </source>
</evidence>
<dbReference type="PROSITE" id="PS50965">
    <property type="entry name" value="NERD"/>
    <property type="match status" value="1"/>
</dbReference>
<organism evidence="2 3">
    <name type="scientific">Clostridium magnum DSM 2767</name>
    <dbReference type="NCBI Taxonomy" id="1121326"/>
    <lineage>
        <taxon>Bacteria</taxon>
        <taxon>Bacillati</taxon>
        <taxon>Bacillota</taxon>
        <taxon>Clostridia</taxon>
        <taxon>Eubacteriales</taxon>
        <taxon>Clostridiaceae</taxon>
        <taxon>Clostridium</taxon>
    </lineage>
</organism>
<protein>
    <submittedName>
        <fullName evidence="2">Nuclease-related domain protein</fullName>
    </submittedName>
</protein>
<feature type="domain" description="NERD" evidence="1">
    <location>
        <begin position="168"/>
        <end position="287"/>
    </location>
</feature>
<reference evidence="2 3" key="1">
    <citation type="submission" date="2016-04" db="EMBL/GenBank/DDBJ databases">
        <title>Genome sequence of Clostridium magnum DSM 2767.</title>
        <authorList>
            <person name="Poehlein A."/>
            <person name="Uhlig R."/>
            <person name="Fischer R."/>
            <person name="Bahl H."/>
            <person name="Daniel R."/>
        </authorList>
    </citation>
    <scope>NUCLEOTIDE SEQUENCE [LARGE SCALE GENOMIC DNA]</scope>
    <source>
        <strain evidence="2 3">DSM 2767</strain>
    </source>
</reference>
<dbReference type="AlphaFoldDB" id="A0A162TLY7"/>